<comment type="similarity">
    <text evidence="3">Belongs to the SMC family. SMC6 subfamily.</text>
</comment>
<dbReference type="InterPro" id="IPR038729">
    <property type="entry name" value="Rad50/SbcC_AAA"/>
</dbReference>
<reference evidence="14 15" key="1">
    <citation type="submission" date="2017-12" db="EMBL/GenBank/DDBJ databases">
        <authorList>
            <person name="Pombert J.-F."/>
            <person name="Haag K.L."/>
            <person name="Ebert D."/>
        </authorList>
    </citation>
    <scope>NUCLEOTIDE SEQUENCE [LARGE SCALE GENOMIC DNA]</scope>
    <source>
        <strain evidence="14">BE-OM-2</strain>
    </source>
</reference>
<dbReference type="PANTHER" id="PTHR19306:SF6">
    <property type="entry name" value="STRUCTURAL MAINTENANCE OF CHROMOSOMES PROTEIN 6"/>
    <property type="match status" value="1"/>
</dbReference>
<dbReference type="VEuPathDB" id="MicrosporidiaDB:CWI39_0765p0010"/>
<keyword evidence="7" id="KW-0067">ATP-binding</keyword>
<name>A0A4Q9L0P9_9MICR</name>
<dbReference type="GO" id="GO:0030915">
    <property type="term" value="C:Smc5-Smc6 complex"/>
    <property type="evidence" value="ECO:0007669"/>
    <property type="project" value="TreeGrafter"/>
</dbReference>
<comment type="caution">
    <text evidence="14">The sequence shown here is derived from an EMBL/GenBank/DDBJ whole genome shotgun (WGS) entry which is preliminary data.</text>
</comment>
<sequence length="986" mass="116532">MSDTSIDKPLLVSIELKNFMCHKHLFIEFNKMMTCIGGRNGSGKSAIMIAIGLLFGQRAYSLERGNSYKNLIKDGEINAKIRVVLRNIKNYKRSFFKDFIIIEKRLRKDSAPLSIYNLKNNLFSSKKEDLDYILDLFSLRLDNPLNFLTQEQSKKFLNISKPELLYSLFTKGTELEDMTYLHVETENNILQMKQKIDMSTLQLKKLLDEQKIKTNCLEAIYKTKEYENKLKNLESEKEWSRFEKKNIQIIEKERNIKEITENICEFENEKNNFIKELDFLIEDIENTKQERERFKRKHQTEVMNCENKLNNLELQNREISNDLNFLEENLNNKILKKNEMNENISKYLNSDDKRVEKDIKNKKNKILEFEKDFEKLLEIKNEALEEEKKCFEAVNLEMKSINEQNNKIFQLKNQISYFEKVEKNLISFFNENMPNIMNEIKSLKTKDRIIGPIGLYVQLKEHKWYKPVSIILKDIISSFIVFNSEDRESLNNIFKKYNYSGSILLPSLKNNKEIKFEENKKFKTVLNVLNIKETVVLNQLIIFSNIEQIILIESRKEAYSVIKSMPLNVDSAYTIEGDRIKMFRNSLSDYRPRNSNKFYFENSSFKIENLKDELKNLKKTEIKKSAEEDLKKVKKLIMDTFKRIDDLEKNKRNILSELKSIESVQSNKENIKDDFENLDEEIERLKTQKKHLSLKLSDIKNEIENCKNEICKLKEINFNETQDTNKIINTKRLEIQLIDSKISSTKFKLQDIFNEKYTLEIQLEKEKEILKSKYKEICNPRNLEEIIEEENIVLANLQISKNSGIETEIKKDLIQINKKIKFNQKIISNYESKIFKLSECMKKRIEKREALKITISEQASIKFEELTAQRKCIGKLFFNHDEKKLEVTMKIDNTVSGGSKNTLSGGERSYSGICLLLSFWSFLSCPIKILDEFDVYMDNITRKYAIRSLLEFLSEKNSQVILITPLNTKDLFSEFCEIIVLESPRK</sequence>
<proteinExistence type="inferred from homology"/>
<keyword evidence="11" id="KW-0539">Nucleus</keyword>
<keyword evidence="9" id="KW-0233">DNA recombination</keyword>
<evidence type="ECO:0000313" key="15">
    <source>
        <dbReference type="Proteomes" id="UP000291404"/>
    </source>
</evidence>
<dbReference type="Gene3D" id="3.40.50.300">
    <property type="entry name" value="P-loop containing nucleotide triphosphate hydrolases"/>
    <property type="match status" value="2"/>
</dbReference>
<evidence type="ECO:0000313" key="14">
    <source>
        <dbReference type="EMBL" id="TBU00535.1"/>
    </source>
</evidence>
<dbReference type="SUPFAM" id="SSF52540">
    <property type="entry name" value="P-loop containing nucleoside triphosphate hydrolases"/>
    <property type="match status" value="2"/>
</dbReference>
<dbReference type="GO" id="GO:0016887">
    <property type="term" value="F:ATP hydrolysis activity"/>
    <property type="evidence" value="ECO:0007669"/>
    <property type="project" value="InterPro"/>
</dbReference>
<dbReference type="GO" id="GO:0035861">
    <property type="term" value="C:site of double-strand break"/>
    <property type="evidence" value="ECO:0007669"/>
    <property type="project" value="TreeGrafter"/>
</dbReference>
<gene>
    <name evidence="14" type="ORF">CWI36_1608p0010</name>
</gene>
<keyword evidence="4" id="KW-0158">Chromosome</keyword>
<accession>A0A4Q9L0P9</accession>
<organism evidence="14 15">
    <name type="scientific">Hamiltosporidium magnivora</name>
    <dbReference type="NCBI Taxonomy" id="148818"/>
    <lineage>
        <taxon>Eukaryota</taxon>
        <taxon>Fungi</taxon>
        <taxon>Fungi incertae sedis</taxon>
        <taxon>Microsporidia</taxon>
        <taxon>Dubosqiidae</taxon>
        <taxon>Hamiltosporidium</taxon>
    </lineage>
</organism>
<dbReference type="GO" id="GO:0000724">
    <property type="term" value="P:double-strand break repair via homologous recombination"/>
    <property type="evidence" value="ECO:0007669"/>
    <property type="project" value="TreeGrafter"/>
</dbReference>
<evidence type="ECO:0000256" key="4">
    <source>
        <dbReference type="ARBA" id="ARBA00022454"/>
    </source>
</evidence>
<dbReference type="VEuPathDB" id="MicrosporidiaDB:CWI36_1608p0010"/>
<evidence type="ECO:0000256" key="9">
    <source>
        <dbReference type="ARBA" id="ARBA00023172"/>
    </source>
</evidence>
<feature type="coiled-coil region" evidence="12">
    <location>
        <begin position="189"/>
        <end position="394"/>
    </location>
</feature>
<evidence type="ECO:0000259" key="13">
    <source>
        <dbReference type="Pfam" id="PF13476"/>
    </source>
</evidence>
<dbReference type="Proteomes" id="UP000291404">
    <property type="component" value="Unassembled WGS sequence"/>
</dbReference>
<evidence type="ECO:0000256" key="2">
    <source>
        <dbReference type="ARBA" id="ARBA00004286"/>
    </source>
</evidence>
<keyword evidence="6" id="KW-0227">DNA damage</keyword>
<keyword evidence="15" id="KW-1185">Reference proteome</keyword>
<protein>
    <submittedName>
        <fullName evidence="14">Chromosome segregation ATPase</fullName>
    </submittedName>
</protein>
<evidence type="ECO:0000256" key="8">
    <source>
        <dbReference type="ARBA" id="ARBA00023054"/>
    </source>
</evidence>
<dbReference type="STRING" id="148818.A0A4Q9L0P9"/>
<dbReference type="GO" id="GO:0005524">
    <property type="term" value="F:ATP binding"/>
    <property type="evidence" value="ECO:0007669"/>
    <property type="project" value="UniProtKB-KW"/>
</dbReference>
<evidence type="ECO:0000256" key="7">
    <source>
        <dbReference type="ARBA" id="ARBA00022840"/>
    </source>
</evidence>
<evidence type="ECO:0000256" key="1">
    <source>
        <dbReference type="ARBA" id="ARBA00004123"/>
    </source>
</evidence>
<evidence type="ECO:0000256" key="12">
    <source>
        <dbReference type="SAM" id="Coils"/>
    </source>
</evidence>
<feature type="domain" description="Rad50/SbcC-type AAA" evidence="13">
    <location>
        <begin position="13"/>
        <end position="269"/>
    </location>
</feature>
<dbReference type="InterPro" id="IPR027417">
    <property type="entry name" value="P-loop_NTPase"/>
</dbReference>
<evidence type="ECO:0000256" key="6">
    <source>
        <dbReference type="ARBA" id="ARBA00022763"/>
    </source>
</evidence>
<dbReference type="GO" id="GO:0003684">
    <property type="term" value="F:damaged DNA binding"/>
    <property type="evidence" value="ECO:0007669"/>
    <property type="project" value="TreeGrafter"/>
</dbReference>
<dbReference type="GO" id="GO:0005634">
    <property type="term" value="C:nucleus"/>
    <property type="evidence" value="ECO:0007669"/>
    <property type="project" value="UniProtKB-SubCell"/>
</dbReference>
<keyword evidence="8 12" id="KW-0175">Coiled coil</keyword>
<keyword evidence="5" id="KW-0547">Nucleotide-binding</keyword>
<keyword evidence="10" id="KW-0234">DNA repair</keyword>
<dbReference type="GO" id="GO:0003697">
    <property type="term" value="F:single-stranded DNA binding"/>
    <property type="evidence" value="ECO:0007669"/>
    <property type="project" value="TreeGrafter"/>
</dbReference>
<feature type="coiled-coil region" evidence="12">
    <location>
        <begin position="600"/>
        <end position="709"/>
    </location>
</feature>
<dbReference type="Pfam" id="PF13476">
    <property type="entry name" value="AAA_23"/>
    <property type="match status" value="1"/>
</dbReference>
<comment type="subcellular location">
    <subcellularLocation>
        <location evidence="2">Chromosome</location>
    </subcellularLocation>
    <subcellularLocation>
        <location evidence="1">Nucleus</location>
    </subcellularLocation>
</comment>
<dbReference type="AlphaFoldDB" id="A0A4Q9L0P9"/>
<evidence type="ECO:0000256" key="5">
    <source>
        <dbReference type="ARBA" id="ARBA00022741"/>
    </source>
</evidence>
<dbReference type="PANTHER" id="PTHR19306">
    <property type="entry name" value="STRUCTURAL MAINTENANCE OF CHROMOSOMES 5,6 SMC5, SMC6"/>
    <property type="match status" value="1"/>
</dbReference>
<dbReference type="EMBL" id="PITI01001608">
    <property type="protein sequence ID" value="TBU00535.1"/>
    <property type="molecule type" value="Genomic_DNA"/>
</dbReference>
<evidence type="ECO:0000256" key="10">
    <source>
        <dbReference type="ARBA" id="ARBA00023204"/>
    </source>
</evidence>
<evidence type="ECO:0000256" key="3">
    <source>
        <dbReference type="ARBA" id="ARBA00006793"/>
    </source>
</evidence>
<evidence type="ECO:0000256" key="11">
    <source>
        <dbReference type="ARBA" id="ARBA00023242"/>
    </source>
</evidence>